<organism evidence="1 2">
    <name type="scientific">Dolosigranulum pigrum</name>
    <dbReference type="NCBI Taxonomy" id="29394"/>
    <lineage>
        <taxon>Bacteria</taxon>
        <taxon>Bacillati</taxon>
        <taxon>Bacillota</taxon>
        <taxon>Bacilli</taxon>
        <taxon>Lactobacillales</taxon>
        <taxon>Carnobacteriaceae</taxon>
        <taxon>Dolosigranulum</taxon>
    </lineage>
</organism>
<dbReference type="Proteomes" id="UP000249099">
    <property type="component" value="Unassembled WGS sequence"/>
</dbReference>
<evidence type="ECO:0000313" key="2">
    <source>
        <dbReference type="Proteomes" id="UP000249099"/>
    </source>
</evidence>
<accession>A0A328KJD6</accession>
<proteinExistence type="predicted"/>
<sequence length="453" mass="52312">MSLFLFEWKKIWKKYKLIYVVVGFVFILIGYFHITYQTTNDYQEDLIFQYMHRSRPYNELLDFEKDYTDEWSYDNNRLLYDTEEDLFETGEFTETDQRQLELIQKNKNMFESNISPSLHMIFSDIGRIDGQHENGESWTAGPATISTFFHQINYLLKHQIEPRQPVDMELSDLEVIRVDDYSSRLSGYYKEIARQKVDNEVSRFDKGFYRIWGMLRKNFHLILIAILFSIFSYQLAEEEQDDNQHLVLFKLEEVSLTKLYLIKLLTGLTSSIIIIISGVISILLASLFYIGVGSLKYPVLYAFPGEKTPDYLLHSSAIIQDPLLEIPEKLSLSSISLGRYLVWSSLLLIVLLIFGMSVIYVISLFIKNELLLILISLSLVASSVVVPVHKLSPLAYFDIDSVVTGMRLINTQSSLPTALFGMIYLTGLSVVFIVIGVTIYRKTRGDLKGGNIL</sequence>
<comment type="caution">
    <text evidence="1">The sequence shown here is derived from an EMBL/GenBank/DDBJ whole genome shotgun (WGS) entry which is preliminary data.</text>
</comment>
<dbReference type="EMBL" id="NAQV01000071">
    <property type="protein sequence ID" value="RAN61340.1"/>
    <property type="molecule type" value="Genomic_DNA"/>
</dbReference>
<protein>
    <submittedName>
        <fullName evidence="1">Uncharacterized protein</fullName>
    </submittedName>
</protein>
<dbReference type="RefSeq" id="WP_112790618.1">
    <property type="nucleotide sequence ID" value="NZ_CP040417.1"/>
</dbReference>
<dbReference type="AlphaFoldDB" id="A0A328KJD6"/>
<reference evidence="1 2" key="1">
    <citation type="submission" date="2017-03" db="EMBL/GenBank/DDBJ databases">
        <title>wgs assembly of Dolosigranulum pigrum KPL CDC strains.</title>
        <authorList>
            <person name="Brugger S.D."/>
            <person name="Pettigrew M."/>
            <person name="Kong Y."/>
            <person name="Lemon K.P."/>
        </authorList>
    </citation>
    <scope>NUCLEOTIDE SEQUENCE [LARGE SCALE GENOMIC DNA]</scope>
    <source>
        <strain evidence="1 2">KPL1931_CDC4294-98</strain>
    </source>
</reference>
<gene>
    <name evidence="1" type="ORF">B8A44_09770</name>
</gene>
<name>A0A328KJD6_9LACT</name>
<evidence type="ECO:0000313" key="1">
    <source>
        <dbReference type="EMBL" id="RAN61340.1"/>
    </source>
</evidence>